<comment type="catalytic activity">
    <reaction evidence="8">
        <text>L-seryl-[protein] + ATP = O-phospho-L-seryl-[protein] + ADP + H(+)</text>
        <dbReference type="Rhea" id="RHEA:17989"/>
        <dbReference type="Rhea" id="RHEA-COMP:9863"/>
        <dbReference type="Rhea" id="RHEA-COMP:11604"/>
        <dbReference type="ChEBI" id="CHEBI:15378"/>
        <dbReference type="ChEBI" id="CHEBI:29999"/>
        <dbReference type="ChEBI" id="CHEBI:30616"/>
        <dbReference type="ChEBI" id="CHEBI:83421"/>
        <dbReference type="ChEBI" id="CHEBI:456216"/>
        <dbReference type="EC" id="2.7.11.1"/>
    </reaction>
</comment>
<dbReference type="InterPro" id="IPR011009">
    <property type="entry name" value="Kinase-like_dom_sf"/>
</dbReference>
<evidence type="ECO:0000259" key="10">
    <source>
        <dbReference type="PROSITE" id="PS50011"/>
    </source>
</evidence>
<dbReference type="PROSITE" id="PS50965">
    <property type="entry name" value="NERD"/>
    <property type="match status" value="1"/>
</dbReference>
<dbReference type="RefSeq" id="WP_155353329.1">
    <property type="nucleotide sequence ID" value="NZ_BAAAHL010000041.1"/>
</dbReference>
<dbReference type="PROSITE" id="PS50011">
    <property type="entry name" value="PROTEIN_KINASE_DOM"/>
    <property type="match status" value="2"/>
</dbReference>
<dbReference type="InterPro" id="IPR011528">
    <property type="entry name" value="NERD"/>
</dbReference>
<evidence type="ECO:0000256" key="1">
    <source>
        <dbReference type="ARBA" id="ARBA00012513"/>
    </source>
</evidence>
<dbReference type="EC" id="2.7.11.1" evidence="1"/>
<dbReference type="Pfam" id="PF00069">
    <property type="entry name" value="Pkinase"/>
    <property type="match status" value="2"/>
</dbReference>
<feature type="compositionally biased region" description="Acidic residues" evidence="9">
    <location>
        <begin position="511"/>
        <end position="521"/>
    </location>
</feature>
<dbReference type="Proteomes" id="UP000331127">
    <property type="component" value="Unassembled WGS sequence"/>
</dbReference>
<dbReference type="Gene3D" id="1.10.150.20">
    <property type="entry name" value="5' to 3' exonuclease, C-terminal subdomain"/>
    <property type="match status" value="1"/>
</dbReference>
<keyword evidence="6" id="KW-0067">ATP-binding</keyword>
<keyword evidence="5 12" id="KW-0418">Kinase</keyword>
<feature type="domain" description="NERD" evidence="11">
    <location>
        <begin position="12"/>
        <end position="131"/>
    </location>
</feature>
<evidence type="ECO:0000256" key="4">
    <source>
        <dbReference type="ARBA" id="ARBA00022741"/>
    </source>
</evidence>
<dbReference type="PANTHER" id="PTHR43895:SF32">
    <property type="entry name" value="SERINE_THREONINE-PROTEIN KINASE CHK1"/>
    <property type="match status" value="1"/>
</dbReference>
<evidence type="ECO:0000256" key="6">
    <source>
        <dbReference type="ARBA" id="ARBA00022840"/>
    </source>
</evidence>
<protein>
    <recommendedName>
        <fullName evidence="1">non-specific serine/threonine protein kinase</fullName>
        <ecNumber evidence="1">2.7.11.1</ecNumber>
    </recommendedName>
</protein>
<dbReference type="Pfam" id="PF08378">
    <property type="entry name" value="NERD"/>
    <property type="match status" value="1"/>
</dbReference>
<comment type="catalytic activity">
    <reaction evidence="7">
        <text>L-threonyl-[protein] + ATP = O-phospho-L-threonyl-[protein] + ADP + H(+)</text>
        <dbReference type="Rhea" id="RHEA:46608"/>
        <dbReference type="Rhea" id="RHEA-COMP:11060"/>
        <dbReference type="Rhea" id="RHEA-COMP:11605"/>
        <dbReference type="ChEBI" id="CHEBI:15378"/>
        <dbReference type="ChEBI" id="CHEBI:30013"/>
        <dbReference type="ChEBI" id="CHEBI:30616"/>
        <dbReference type="ChEBI" id="CHEBI:61977"/>
        <dbReference type="ChEBI" id="CHEBI:456216"/>
        <dbReference type="EC" id="2.7.11.1"/>
    </reaction>
</comment>
<comment type="caution">
    <text evidence="12">The sequence shown here is derived from an EMBL/GenBank/DDBJ whole genome shotgun (WGS) entry which is preliminary data.</text>
</comment>
<feature type="region of interest" description="Disordered" evidence="9">
    <location>
        <begin position="499"/>
        <end position="528"/>
    </location>
</feature>
<dbReference type="InterPro" id="IPR049832">
    <property type="entry name" value="BREX_PglW"/>
</dbReference>
<reference evidence="12 13" key="1">
    <citation type="submission" date="2019-10" db="EMBL/GenBank/DDBJ databases">
        <title>Whole genome shotgun sequence of Acrocarpospora macrocephala NBRC 16266.</title>
        <authorList>
            <person name="Ichikawa N."/>
            <person name="Kimura A."/>
            <person name="Kitahashi Y."/>
            <person name="Komaki H."/>
            <person name="Oguchi A."/>
        </authorList>
    </citation>
    <scope>NUCLEOTIDE SEQUENCE [LARGE SCALE GENOMIC DNA]</scope>
    <source>
        <strain evidence="12 13">NBRC 16266</strain>
    </source>
</reference>
<evidence type="ECO:0000313" key="12">
    <source>
        <dbReference type="EMBL" id="GES07632.1"/>
    </source>
</evidence>
<evidence type="ECO:0000313" key="13">
    <source>
        <dbReference type="Proteomes" id="UP000331127"/>
    </source>
</evidence>
<evidence type="ECO:0000259" key="11">
    <source>
        <dbReference type="PROSITE" id="PS50965"/>
    </source>
</evidence>
<dbReference type="NCBIfam" id="NF033442">
    <property type="entry name" value="BREX_PglW"/>
    <property type="match status" value="1"/>
</dbReference>
<proteinExistence type="predicted"/>
<dbReference type="GO" id="GO:0004674">
    <property type="term" value="F:protein serine/threonine kinase activity"/>
    <property type="evidence" value="ECO:0007669"/>
    <property type="project" value="UniProtKB-KW"/>
</dbReference>
<evidence type="ECO:0000256" key="7">
    <source>
        <dbReference type="ARBA" id="ARBA00047899"/>
    </source>
</evidence>
<evidence type="ECO:0000256" key="8">
    <source>
        <dbReference type="ARBA" id="ARBA00048679"/>
    </source>
</evidence>
<feature type="compositionally biased region" description="Low complexity" evidence="9">
    <location>
        <begin position="1266"/>
        <end position="1276"/>
    </location>
</feature>
<name>A0A5M3WHM5_9ACTN</name>
<dbReference type="OrthoDB" id="3404503at2"/>
<dbReference type="SMART" id="SM00220">
    <property type="entry name" value="S_TKc"/>
    <property type="match status" value="1"/>
</dbReference>
<dbReference type="PANTHER" id="PTHR43895">
    <property type="entry name" value="CALCIUM/CALMODULIN-DEPENDENT PROTEIN KINASE KINASE-RELATED"/>
    <property type="match status" value="1"/>
</dbReference>
<evidence type="ECO:0000256" key="2">
    <source>
        <dbReference type="ARBA" id="ARBA00022527"/>
    </source>
</evidence>
<organism evidence="12 13">
    <name type="scientific">Acrocarpospora macrocephala</name>
    <dbReference type="NCBI Taxonomy" id="150177"/>
    <lineage>
        <taxon>Bacteria</taxon>
        <taxon>Bacillati</taxon>
        <taxon>Actinomycetota</taxon>
        <taxon>Actinomycetes</taxon>
        <taxon>Streptosporangiales</taxon>
        <taxon>Streptosporangiaceae</taxon>
        <taxon>Acrocarpospora</taxon>
    </lineage>
</organism>
<dbReference type="Gene3D" id="1.10.510.10">
    <property type="entry name" value="Transferase(Phosphotransferase) domain 1"/>
    <property type="match status" value="2"/>
</dbReference>
<dbReference type="SUPFAM" id="SSF56112">
    <property type="entry name" value="Protein kinase-like (PK-like)"/>
    <property type="match status" value="2"/>
</dbReference>
<dbReference type="SUPFAM" id="SSF47789">
    <property type="entry name" value="C-terminal domain of RNA polymerase alpha subunit"/>
    <property type="match status" value="1"/>
</dbReference>
<keyword evidence="13" id="KW-1185">Reference proteome</keyword>
<dbReference type="EMBL" id="BLAE01000007">
    <property type="protein sequence ID" value="GES07632.1"/>
    <property type="molecule type" value="Genomic_DNA"/>
</dbReference>
<evidence type="ECO:0000256" key="9">
    <source>
        <dbReference type="SAM" id="MobiDB-lite"/>
    </source>
</evidence>
<feature type="region of interest" description="Disordered" evidence="9">
    <location>
        <begin position="1248"/>
        <end position="1276"/>
    </location>
</feature>
<feature type="domain" description="Protein kinase" evidence="10">
    <location>
        <begin position="534"/>
        <end position="788"/>
    </location>
</feature>
<evidence type="ECO:0000256" key="5">
    <source>
        <dbReference type="ARBA" id="ARBA00022777"/>
    </source>
</evidence>
<keyword evidence="4" id="KW-0547">Nucleotide-binding</keyword>
<dbReference type="GO" id="GO:0007165">
    <property type="term" value="P:signal transduction"/>
    <property type="evidence" value="ECO:0007669"/>
    <property type="project" value="TreeGrafter"/>
</dbReference>
<accession>A0A5M3WHM5</accession>
<sequence length="1478" mass="162506">MDEGRWITVTPSQFQHERDALEYVRRRLPEAEPYRAWSNFTFTADTGHVREVDLLVAAPSGLYLIEIKSLHGQLTASGSNWIQQSPSGAGTRIFDNPLHLADSKAKQLKTLLQRVATKRGVREHIPFIQVAVFLSVPSLQIQLPDHHLHGIYGTERQEDLPEIWEDLLRRPPQDDRRRLTPTLSRQLTMLLEDVGIARSRRHLQVGSWQLEARPFDVGPTWQDHHAEHSQLKAEKRRIRIYLVERNADQAMRASIERAARREMLVLHGISHPGIVQVDTMESHEAGPALVFRHHPKVMRLDHFLAQYGESLELDARLGMIRQLAEAVSFAHRRHLYHRALSARSTLVALGGGREAGWLRPQLQISDWQTATRGADSAGGSGGAMLLSSMTSHAGEHIEASAQAYLAPELSAPNPDPVAMDVFGLGALSYLLLTGQPPADTRTELFTRLSKENGLRPSTVADSITEFMDEMVQAATAPVPTQRLATVAEFLEMLECVEDEATAPESAHAEDEAVPETEEPDALDARPGDVVDGRWRIEKRLGTGSTSRAFLAENLTSGRKEVLKVALSDEKASRLEHETSVLSRLGSDSRVIRLAREEPLRIGGRTFIVLDHAGEHTVARKIREDGRLSPDELEVFSEYLFGAVDFLEGEGVTHRDIKPDNIAIRIRPNRTRQLVLFDFSLAGISVKDIQAGTPGYLDPFLGTASRQVYDAHAERYAVAVTLHEMASGELPEWGDGKTEPRFTEGSPTLAVEAFDPAIRDGLVDFFQRALHRDARKRFDTLKEMMSAWRIVFQRSDDAPPVGSDQPVDIAGSGTFPAEYDAPQKARDKAARTATRATVLDVAGLTQRAVSAAGRLEATTVGDLLDLPSKALFNLPGLGAKTRQELQRRIRDWRARLGENEISPLATTEKKAARAETTHTTADTGEEAQAFSRVGLDIIASLLVPDLQANGRNATEVDATRLLLGLPNSAGEPSPLQQWPQQPQVAMELQPQVTSGRIAQIMVKQRARWRDEPLVRSVLDEVITLLAGSGRVMGAVELAESILGRRGSARTGSTLRRAIAMAAVRAAVEIDPVQGEPRLLTRRHGDRIMVALEATETDAPDTPAGPALLDYADALGKAADRLAALEVLPTAATVLRELRAVKVPGVEAIRDDRRLVFLAAASSDRAAATARLEIYPRDLSPVRALRLTQAGVVPTGIREGRSIGLTPEQIHEKVRARFPALEPLPNHPKLDALLRDSGFDVRWRADRYVSPQAAESSTGRPLTRRATRTSSSRWNAETPELAEALRTEERLRASAEVALSAGGFRALTVQLSLYGRARRELISRFGAHPVNLAKLFLHAMHEQVTPGKKPTWETILDADVAAPESKAAFKLREYTGQAWQLVANRLTALVEEGTGQQPAGPLLVYDAAPLARYDAGDMLFSLAAGARQGGTSVWLLCPMNNPGQQPRLDGMLVPAQLPNEWIVLPDAWVANQHRSGAKAS</sequence>
<keyword evidence="2" id="KW-0723">Serine/threonine-protein kinase</keyword>
<feature type="domain" description="Protein kinase" evidence="10">
    <location>
        <begin position="209"/>
        <end position="490"/>
    </location>
</feature>
<keyword evidence="3" id="KW-0808">Transferase</keyword>
<evidence type="ECO:0000256" key="3">
    <source>
        <dbReference type="ARBA" id="ARBA00022679"/>
    </source>
</evidence>
<gene>
    <name evidence="12" type="ORF">Amac_012270</name>
</gene>
<dbReference type="InterPro" id="IPR000719">
    <property type="entry name" value="Prot_kinase_dom"/>
</dbReference>
<dbReference type="GO" id="GO:0005524">
    <property type="term" value="F:ATP binding"/>
    <property type="evidence" value="ECO:0007669"/>
    <property type="project" value="UniProtKB-KW"/>
</dbReference>